<keyword evidence="2" id="KW-1185">Reference proteome</keyword>
<evidence type="ECO:0000313" key="1">
    <source>
        <dbReference type="EMBL" id="MBK4723933.1"/>
    </source>
</evidence>
<protein>
    <submittedName>
        <fullName evidence="1">DUF4222 domain-containing protein</fullName>
    </submittedName>
</protein>
<dbReference type="EMBL" id="JAEOXF010000001">
    <property type="protein sequence ID" value="MBK4723933.1"/>
    <property type="molecule type" value="Genomic_DNA"/>
</dbReference>
<organism evidence="1 2">
    <name type="scientific">Enterobacter agglomerans</name>
    <name type="common">Erwinia herbicola</name>
    <name type="synonym">Pantoea agglomerans</name>
    <dbReference type="NCBI Taxonomy" id="549"/>
    <lineage>
        <taxon>Bacteria</taxon>
        <taxon>Pseudomonadati</taxon>
        <taxon>Pseudomonadota</taxon>
        <taxon>Gammaproteobacteria</taxon>
        <taxon>Enterobacterales</taxon>
        <taxon>Erwiniaceae</taxon>
        <taxon>Pantoea</taxon>
        <taxon>Pantoea agglomerans group</taxon>
    </lineage>
</organism>
<sequence>MILLPGVHVHEDSQNLNRKYRDPRGVLVKVIRWDKVNQQVIFLREGYPHECMQPLERFVKKFTRVL</sequence>
<reference evidence="1" key="1">
    <citation type="submission" date="2021-01" db="EMBL/GenBank/DDBJ databases">
        <title>Draft genome of Pantoea agglomerans Eh 335.</title>
        <authorList>
            <person name="Emsley S.A."/>
            <person name="Oline D.K."/>
            <person name="Saw J.H."/>
            <person name="Ushijima B."/>
            <person name="Videau P."/>
            <person name="Koyack M.J."/>
        </authorList>
    </citation>
    <scope>NUCLEOTIDE SEQUENCE</scope>
    <source>
        <strain evidence="1">Eh 335</strain>
    </source>
</reference>
<comment type="caution">
    <text evidence="1">The sequence shown here is derived from an EMBL/GenBank/DDBJ whole genome shotgun (WGS) entry which is preliminary data.</text>
</comment>
<dbReference type="Proteomes" id="UP000633731">
    <property type="component" value="Unassembled WGS sequence"/>
</dbReference>
<proteinExistence type="predicted"/>
<name>A0ACC5RGW6_ENTAG</name>
<gene>
    <name evidence="1" type="ORF">JJL49_01620</name>
</gene>
<evidence type="ECO:0000313" key="2">
    <source>
        <dbReference type="Proteomes" id="UP000633731"/>
    </source>
</evidence>
<accession>A0ACC5RGW6</accession>